<organism evidence="1 2">
    <name type="scientific">Asterophora parasitica</name>
    <dbReference type="NCBI Taxonomy" id="117018"/>
    <lineage>
        <taxon>Eukaryota</taxon>
        <taxon>Fungi</taxon>
        <taxon>Dikarya</taxon>
        <taxon>Basidiomycota</taxon>
        <taxon>Agaricomycotina</taxon>
        <taxon>Agaricomycetes</taxon>
        <taxon>Agaricomycetidae</taxon>
        <taxon>Agaricales</taxon>
        <taxon>Tricholomatineae</taxon>
        <taxon>Lyophyllaceae</taxon>
        <taxon>Asterophora</taxon>
    </lineage>
</organism>
<evidence type="ECO:0000313" key="2">
    <source>
        <dbReference type="Proteomes" id="UP000775547"/>
    </source>
</evidence>
<sequence length="523" mass="60097">MDYDDAAKLLSSKCPDHLKNEEGLELGSPESFGALFRRSRRLYYAVKDAKNSGKFEMVWKLPHSLGGFRNDPVLNERVQSIFRRGQNTFLVNASASGKTLLLYEGLCQHWGFYVTFQPDGLEPRTLREATFPDFTWRNREPLFQMSLPQPTALGFHILHTKNREIANRRFSVVLLVHLLVFREFLRAALEVSDTLTEEQKYRWFLAQWCYPFCHSSPRPVPLKDPYLELFHTNEFETPEYIYQSLAEVTKDIFSLLPQSIREDGLFVAIDEANAAAHSHEQPFHDETGFYPLLKEMIHIWRGRLSSFGVPITFIVAGNEIPIRNFPRSSSEWALWKWTSNTGAFDDQAIQRRYVASFLPPSLIASPSGELLLQRIWDWCKTRQVPIAALCNFLTYLARPRHGFTAAAVSLLLKDGFVRPHRVFNHYIYQFTQYQTEEAKDLIAREKADSSEATVPFYESVGEPLMSKVIIQACCVLANISALGNSRALYDARSDISLYRHRRASGALWDWQGGPCILGYWAVC</sequence>
<dbReference type="Proteomes" id="UP000775547">
    <property type="component" value="Unassembled WGS sequence"/>
</dbReference>
<accession>A0A9P7GFV2</accession>
<name>A0A9P7GFV2_9AGAR</name>
<reference evidence="1" key="1">
    <citation type="submission" date="2020-07" db="EMBL/GenBank/DDBJ databases">
        <authorList>
            <person name="Nieuwenhuis M."/>
            <person name="Van De Peppel L.J.J."/>
        </authorList>
    </citation>
    <scope>NUCLEOTIDE SEQUENCE</scope>
    <source>
        <strain evidence="1">AP01</strain>
        <tissue evidence="1">Mycelium</tissue>
    </source>
</reference>
<protein>
    <submittedName>
        <fullName evidence="1">Uncharacterized protein</fullName>
    </submittedName>
</protein>
<dbReference type="OrthoDB" id="2393824at2759"/>
<reference evidence="1" key="2">
    <citation type="submission" date="2021-10" db="EMBL/GenBank/DDBJ databases">
        <title>Phylogenomics reveals ancestral predisposition of the termite-cultivated fungus Termitomyces towards a domesticated lifestyle.</title>
        <authorList>
            <person name="Auxier B."/>
            <person name="Grum-Grzhimaylo A."/>
            <person name="Cardenas M.E."/>
            <person name="Lodge J.D."/>
            <person name="Laessoe T."/>
            <person name="Pedersen O."/>
            <person name="Smith M.E."/>
            <person name="Kuyper T.W."/>
            <person name="Franco-Molano E.A."/>
            <person name="Baroni T.J."/>
            <person name="Aanen D.K."/>
        </authorList>
    </citation>
    <scope>NUCLEOTIDE SEQUENCE</scope>
    <source>
        <strain evidence="1">AP01</strain>
        <tissue evidence="1">Mycelium</tissue>
    </source>
</reference>
<comment type="caution">
    <text evidence="1">The sequence shown here is derived from an EMBL/GenBank/DDBJ whole genome shotgun (WGS) entry which is preliminary data.</text>
</comment>
<gene>
    <name evidence="1" type="ORF">DXG03_002873</name>
</gene>
<dbReference type="EMBL" id="JABCKV010000019">
    <property type="protein sequence ID" value="KAG5646570.1"/>
    <property type="molecule type" value="Genomic_DNA"/>
</dbReference>
<evidence type="ECO:0000313" key="1">
    <source>
        <dbReference type="EMBL" id="KAG5646570.1"/>
    </source>
</evidence>
<dbReference type="AlphaFoldDB" id="A0A9P7GFV2"/>
<keyword evidence="2" id="KW-1185">Reference proteome</keyword>
<proteinExistence type="predicted"/>